<evidence type="ECO:0000256" key="2">
    <source>
        <dbReference type="SAM" id="MobiDB-lite"/>
    </source>
</evidence>
<dbReference type="PANTHER" id="PTHR47942">
    <property type="entry name" value="TETRATRICOPEPTIDE REPEAT (TPR)-LIKE SUPERFAMILY PROTEIN-RELATED"/>
    <property type="match status" value="1"/>
</dbReference>
<dbReference type="EMBL" id="ML178853">
    <property type="protein sequence ID" value="TFK96919.1"/>
    <property type="molecule type" value="Genomic_DNA"/>
</dbReference>
<dbReference type="AlphaFoldDB" id="A0A5C3Q7A3"/>
<accession>A0A5C3Q7A3</accession>
<keyword evidence="4" id="KW-1185">Reference proteome</keyword>
<dbReference type="Proteomes" id="UP000305067">
    <property type="component" value="Unassembled WGS sequence"/>
</dbReference>
<feature type="compositionally biased region" description="Polar residues" evidence="2">
    <location>
        <begin position="426"/>
        <end position="437"/>
    </location>
</feature>
<evidence type="ECO:0008006" key="5">
    <source>
        <dbReference type="Google" id="ProtNLM"/>
    </source>
</evidence>
<feature type="compositionally biased region" description="Pro residues" evidence="2">
    <location>
        <begin position="30"/>
        <end position="40"/>
    </location>
</feature>
<dbReference type="STRING" id="1884261.A0A5C3Q7A3"/>
<keyword evidence="1" id="KW-0677">Repeat</keyword>
<reference evidence="3 4" key="1">
    <citation type="journal article" date="2019" name="Nat. Ecol. Evol.">
        <title>Megaphylogeny resolves global patterns of mushroom evolution.</title>
        <authorList>
            <person name="Varga T."/>
            <person name="Krizsan K."/>
            <person name="Foldi C."/>
            <person name="Dima B."/>
            <person name="Sanchez-Garcia M."/>
            <person name="Sanchez-Ramirez S."/>
            <person name="Szollosi G.J."/>
            <person name="Szarkandi J.G."/>
            <person name="Papp V."/>
            <person name="Albert L."/>
            <person name="Andreopoulos W."/>
            <person name="Angelini C."/>
            <person name="Antonin V."/>
            <person name="Barry K.W."/>
            <person name="Bougher N.L."/>
            <person name="Buchanan P."/>
            <person name="Buyck B."/>
            <person name="Bense V."/>
            <person name="Catcheside P."/>
            <person name="Chovatia M."/>
            <person name="Cooper J."/>
            <person name="Damon W."/>
            <person name="Desjardin D."/>
            <person name="Finy P."/>
            <person name="Geml J."/>
            <person name="Haridas S."/>
            <person name="Hughes K."/>
            <person name="Justo A."/>
            <person name="Karasinski D."/>
            <person name="Kautmanova I."/>
            <person name="Kiss B."/>
            <person name="Kocsube S."/>
            <person name="Kotiranta H."/>
            <person name="LaButti K.M."/>
            <person name="Lechner B.E."/>
            <person name="Liimatainen K."/>
            <person name="Lipzen A."/>
            <person name="Lukacs Z."/>
            <person name="Mihaltcheva S."/>
            <person name="Morgado L.N."/>
            <person name="Niskanen T."/>
            <person name="Noordeloos M.E."/>
            <person name="Ohm R.A."/>
            <person name="Ortiz-Santana B."/>
            <person name="Ovrebo C."/>
            <person name="Racz N."/>
            <person name="Riley R."/>
            <person name="Savchenko A."/>
            <person name="Shiryaev A."/>
            <person name="Soop K."/>
            <person name="Spirin V."/>
            <person name="Szebenyi C."/>
            <person name="Tomsovsky M."/>
            <person name="Tulloss R.E."/>
            <person name="Uehling J."/>
            <person name="Grigoriev I.V."/>
            <person name="Vagvolgyi C."/>
            <person name="Papp T."/>
            <person name="Martin F.M."/>
            <person name="Miettinen O."/>
            <person name="Hibbett D.S."/>
            <person name="Nagy L.G."/>
        </authorList>
    </citation>
    <scope>NUCLEOTIDE SEQUENCE [LARGE SCALE GENOMIC DNA]</scope>
    <source>
        <strain evidence="3 4">CBS 309.79</strain>
    </source>
</reference>
<evidence type="ECO:0000313" key="3">
    <source>
        <dbReference type="EMBL" id="TFK96919.1"/>
    </source>
</evidence>
<feature type="region of interest" description="Disordered" evidence="2">
    <location>
        <begin position="588"/>
        <end position="633"/>
    </location>
</feature>
<evidence type="ECO:0000313" key="4">
    <source>
        <dbReference type="Proteomes" id="UP000305067"/>
    </source>
</evidence>
<feature type="region of interest" description="Disordered" evidence="2">
    <location>
        <begin position="19"/>
        <end position="53"/>
    </location>
</feature>
<dbReference type="Gene3D" id="1.25.40.10">
    <property type="entry name" value="Tetratricopeptide repeat domain"/>
    <property type="match status" value="1"/>
</dbReference>
<name>A0A5C3Q7A3_9AGAR</name>
<gene>
    <name evidence="3" type="ORF">BDV98DRAFT_607965</name>
</gene>
<feature type="compositionally biased region" description="Low complexity" evidence="2">
    <location>
        <begin position="614"/>
        <end position="627"/>
    </location>
</feature>
<organism evidence="3 4">
    <name type="scientific">Pterulicium gracile</name>
    <dbReference type="NCBI Taxonomy" id="1884261"/>
    <lineage>
        <taxon>Eukaryota</taxon>
        <taxon>Fungi</taxon>
        <taxon>Dikarya</taxon>
        <taxon>Basidiomycota</taxon>
        <taxon>Agaricomycotina</taxon>
        <taxon>Agaricomycetes</taxon>
        <taxon>Agaricomycetidae</taxon>
        <taxon>Agaricales</taxon>
        <taxon>Pleurotineae</taxon>
        <taxon>Pterulaceae</taxon>
        <taxon>Pterulicium</taxon>
    </lineage>
</organism>
<protein>
    <recommendedName>
        <fullName evidence="5">Pentatricopeptide repeat domain-containing protein</fullName>
    </recommendedName>
</protein>
<dbReference type="OrthoDB" id="5588846at2759"/>
<proteinExistence type="predicted"/>
<dbReference type="InterPro" id="IPR051222">
    <property type="entry name" value="PPR/CCM1_RNA-binding"/>
</dbReference>
<dbReference type="PANTHER" id="PTHR47942:SF63">
    <property type="entry name" value="PENTATRICOPEPTIDE REPEAT-CONTAINING PROTEIN"/>
    <property type="match status" value="1"/>
</dbReference>
<sequence>MRPPSLLLNARSVVLPQSSRSVHMAVQQLPPRPQPPPPAGPSASSRPRRRRVTSLRVRDVKRRPSGMVAERLLQSVKALEKFEKAAEVDIVEENYDNSTTAPGISDEELQALYQDVVRIPSQALPQITQSQEDTPLLERPSKSADLATIHALGERFAPAEEEQSVSVVEAEAEPHRMALARIHRLLSKLDGARELALSISADGNVGEAEHEPVQFVSPGLLSQREWDALLRYSISNDDAAAAELALEIGLRTDNALTEKVVNDVLTVYASRGDVVSTERVLGKYIQDGRPTPTQIHLHIKSHIRSLPPSHHPASALDVLHAYENGTLPLPTQSTSTTPQSQVSQSKVATYIVPMRTYTTLITHLFSVGTSASKVHAWDLFSHMRYVAHPVPDVHLYALMIRACAYSPSPSGAGPAHQSKGQEREQTTPYPHTPTLSGTALVGPERAMDLWTEMTMDHRLEPSKAAYDAIVLACARSGSEQWVREGWRLVERMRDEGRTFGDNAGEGEGGFRPDGKTLLALLEGTKRVGDLGRARWLLAELVRGAKSTRESAKNVGERGKEGVCEEAMVHVFHAYASYRPPFRRGETRVVEDNQASEGGVREGVQAEEDTRSQAEEASQASEATQIQSDAAGKKGTAASDLTSYDFASSFTQFPPQTRGELLHEVQVLFRRILLDKGIVPGQDDAAQEQELVFSNVAITPRLLNAYIAVHSAHADIHTVQKLYHALYEHPSPSPDSSSSSTSPPLSLALAKPNALTYTEVLERCANSWKRERESTLSFAKEVWAHWVDFEARNAGCVPGYARSSRISARVIERAHVAMIKILARTDEAPTALTHVHRFFSSYPPLDLSPSTPSTPTPTPDTSRRTVLVNATRPLIRMSSAAEYPDDAVPPYLQFADLQGLHTALVRRMGGRGKIEEEARRGVGYVKFVCRAYEGALRGRRERAVGGKV</sequence>
<evidence type="ECO:0000256" key="1">
    <source>
        <dbReference type="ARBA" id="ARBA00022737"/>
    </source>
</evidence>
<feature type="region of interest" description="Disordered" evidence="2">
    <location>
        <begin position="409"/>
        <end position="438"/>
    </location>
</feature>
<dbReference type="InterPro" id="IPR011990">
    <property type="entry name" value="TPR-like_helical_dom_sf"/>
</dbReference>